<keyword evidence="2" id="KW-1133">Transmembrane helix</keyword>
<proteinExistence type="predicted"/>
<feature type="transmembrane region" description="Helical" evidence="2">
    <location>
        <begin position="263"/>
        <end position="282"/>
    </location>
</feature>
<organism evidence="3 4">
    <name type="scientific">Alkaliphilus hydrothermalis</name>
    <dbReference type="NCBI Taxonomy" id="1482730"/>
    <lineage>
        <taxon>Bacteria</taxon>
        <taxon>Bacillati</taxon>
        <taxon>Bacillota</taxon>
        <taxon>Clostridia</taxon>
        <taxon>Peptostreptococcales</taxon>
        <taxon>Natronincolaceae</taxon>
        <taxon>Alkaliphilus</taxon>
    </lineage>
</organism>
<feature type="transmembrane region" description="Helical" evidence="2">
    <location>
        <begin position="348"/>
        <end position="367"/>
    </location>
</feature>
<feature type="transmembrane region" description="Helical" evidence="2">
    <location>
        <begin position="502"/>
        <end position="521"/>
    </location>
</feature>
<reference evidence="3 4" key="1">
    <citation type="submission" date="2021-01" db="EMBL/GenBank/DDBJ databases">
        <title>Genomic Encyclopedia of Type Strains, Phase IV (KMG-IV): sequencing the most valuable type-strain genomes for metagenomic binning, comparative biology and taxonomic classification.</title>
        <authorList>
            <person name="Goeker M."/>
        </authorList>
    </citation>
    <scope>NUCLEOTIDE SEQUENCE [LARGE SCALE GENOMIC DNA]</scope>
    <source>
        <strain evidence="3 4">DSM 25890</strain>
    </source>
</reference>
<accession>A0ABS2NSE3</accession>
<comment type="caution">
    <text evidence="3">The sequence shown here is derived from an EMBL/GenBank/DDBJ whole genome shotgun (WGS) entry which is preliminary data.</text>
</comment>
<name>A0ABS2NSE3_9FIRM</name>
<keyword evidence="2" id="KW-0472">Membrane</keyword>
<feature type="transmembrane region" description="Helical" evidence="2">
    <location>
        <begin position="201"/>
        <end position="220"/>
    </location>
</feature>
<feature type="transmembrane region" description="Helical" evidence="2">
    <location>
        <begin position="527"/>
        <end position="546"/>
    </location>
</feature>
<gene>
    <name evidence="3" type="ORF">JOC73_002059</name>
</gene>
<evidence type="ECO:0000313" key="4">
    <source>
        <dbReference type="Proteomes" id="UP001314796"/>
    </source>
</evidence>
<evidence type="ECO:0000256" key="1">
    <source>
        <dbReference type="SAM" id="MobiDB-lite"/>
    </source>
</evidence>
<feature type="region of interest" description="Disordered" evidence="1">
    <location>
        <begin position="561"/>
        <end position="590"/>
    </location>
</feature>
<evidence type="ECO:0000313" key="3">
    <source>
        <dbReference type="EMBL" id="MBM7615489.1"/>
    </source>
</evidence>
<keyword evidence="4" id="KW-1185">Reference proteome</keyword>
<feature type="transmembrane region" description="Helical" evidence="2">
    <location>
        <begin position="159"/>
        <end position="189"/>
    </location>
</feature>
<feature type="transmembrane region" description="Helical" evidence="2">
    <location>
        <begin position="464"/>
        <end position="481"/>
    </location>
</feature>
<dbReference type="Proteomes" id="UP001314796">
    <property type="component" value="Unassembled WGS sequence"/>
</dbReference>
<feature type="transmembrane region" description="Helical" evidence="2">
    <location>
        <begin position="440"/>
        <end position="458"/>
    </location>
</feature>
<feature type="transmembrane region" description="Helical" evidence="2">
    <location>
        <begin position="62"/>
        <end position="82"/>
    </location>
</feature>
<feature type="transmembrane region" description="Helical" evidence="2">
    <location>
        <begin position="133"/>
        <end position="153"/>
    </location>
</feature>
<keyword evidence="2" id="KW-0812">Transmembrane</keyword>
<dbReference type="EMBL" id="JAFBEE010000013">
    <property type="protein sequence ID" value="MBM7615489.1"/>
    <property type="molecule type" value="Genomic_DNA"/>
</dbReference>
<feature type="transmembrane region" description="Helical" evidence="2">
    <location>
        <begin position="387"/>
        <end position="405"/>
    </location>
</feature>
<evidence type="ECO:0000256" key="2">
    <source>
        <dbReference type="SAM" id="Phobius"/>
    </source>
</evidence>
<evidence type="ECO:0008006" key="5">
    <source>
        <dbReference type="Google" id="ProtNLM"/>
    </source>
</evidence>
<feature type="transmembrane region" description="Helical" evidence="2">
    <location>
        <begin position="88"/>
        <end position="112"/>
    </location>
</feature>
<sequence length="590" mass="67511">MKGFIGLKILDRFKFLFTKLDVDYRIMRKILQLKLVMDERRVPTFMMNDHPKEGSNAFRNSLMLYAFMGALFAMFIFPPFPLFYKMNMILGVILFIVTTAMIGDYSSVLLDVKEKNILLPKPIDVKTINAAKVLHVLIYLFSIILAIATPTLLVGSFKYGVGFAVVLIVQLVFMAGFIIFSTSILYFALLHFFDGEKLKDIINYFQILMTVAMIILYQLVGRVFEIFNFDVVYTPKWWNYLLPSVWFSAPFSIFVENQVGMHYVYFSILGFVIPIMMLFLYFKAVAPYFEGLLQKLNISSGKTGGVGKKQWREGIGSRIAGKLLGESMDGVFYRFTLNMVASERTLKLKLYPTLAFAIILPFIFVFSSLSSAGSVTGGYRQLKEGNFYLYLYFTISMLANTIPMLSTSEGNKAAWIYHILPIENPNVIYRGALKAFIGKYILPVYGAACIIFLGVYGLRILPDIFLMMLNLLLLIIIIFHYSKKPLPFSQDFQYIKHNNMSIMLQLFAFSGVSAGIHWFLISRGYNILVYAGVVLAMVIITWKKVFSTKVVDIRTEIREENGDKKDKKDKIDKEETTESENIDKAKEKLE</sequence>
<dbReference type="RefSeq" id="WP_204402770.1">
    <property type="nucleotide sequence ID" value="NZ_JAFBEE010000013.1"/>
</dbReference>
<protein>
    <recommendedName>
        <fullName evidence="5">ABC transporter permease</fullName>
    </recommendedName>
</protein>